<comment type="cofactor">
    <cofactor evidence="1">
        <name>pyridoxal 5'-phosphate</name>
        <dbReference type="ChEBI" id="CHEBI:597326"/>
    </cofactor>
</comment>
<sequence>MTTSRSVLDMIGNTPLLELTHLNTGPCQLFIKLENQNPGGSIKDRVALSMIEQAEEQGLLQSGGTIIEATAGNTGIGLALVAALKGYKLILVVPDKMSREKVFHLRALGTDVRLTRSDVSKGHPEYYQDYALRLAQEIPGAYYIDQFNNPANSAAHTTTTGPEIWQQMDHNVDAVVIGVGSGGTLGGLSHYFAQVSPETEFVLADPTGSILVDYIEHGKYGEAGSWQVEGIGEDFVPPLGNFSRVHHAYRVSDAEAFSSARDLLLKEGVLAGSSSGTLLAAALRYCRAQTTPKRVVTLACDSGNKYLSKMFNDYWMLEQGFQSRVQQHDLSDYITYRYQDGATVFISPEDTLKTAHTRMRLYEISQLPVLKEEQVVGIIDEWDLMHTVQADPRNFSLPVSHAMTHQVRTLDKNDSLQQLMATFDAGHVALIVDNGRFLGLVTRTDVLNAWRQQLN</sequence>
<keyword evidence="5" id="KW-0663">Pyridoxal phosphate</keyword>
<dbReference type="EMBL" id="WSFA01000070">
    <property type="protein sequence ID" value="NDL41127.1"/>
    <property type="molecule type" value="Genomic_DNA"/>
</dbReference>
<evidence type="ECO:0000313" key="12">
    <source>
        <dbReference type="Proteomes" id="UP000479300"/>
    </source>
</evidence>
<dbReference type="RefSeq" id="WP_011144908.1">
    <property type="nucleotide sequence ID" value="NZ_CAWPGE010000060.1"/>
</dbReference>
<dbReference type="InterPro" id="IPR050214">
    <property type="entry name" value="Cys_Synth/Cystath_Beta-Synth"/>
</dbReference>
<dbReference type="InterPro" id="IPR001926">
    <property type="entry name" value="TrpB-like_PALP"/>
</dbReference>
<dbReference type="InterPro" id="IPR000644">
    <property type="entry name" value="CBS_dom"/>
</dbReference>
<evidence type="ECO:0000256" key="2">
    <source>
        <dbReference type="ARBA" id="ARBA00004962"/>
    </source>
</evidence>
<evidence type="ECO:0000256" key="6">
    <source>
        <dbReference type="ARBA" id="ARBA00047931"/>
    </source>
</evidence>
<proteinExistence type="inferred from homology"/>
<gene>
    <name evidence="11" type="ORF">GPY51_20795</name>
</gene>
<evidence type="ECO:0000313" key="11">
    <source>
        <dbReference type="EMBL" id="NDL41127.1"/>
    </source>
</evidence>
<comment type="caution">
    <text evidence="11">The sequence shown here is derived from an EMBL/GenBank/DDBJ whole genome shotgun (WGS) entry which is preliminary data.</text>
</comment>
<evidence type="ECO:0000256" key="1">
    <source>
        <dbReference type="ARBA" id="ARBA00001933"/>
    </source>
</evidence>
<dbReference type="PROSITE" id="PS00901">
    <property type="entry name" value="CYS_SYNTHASE"/>
    <property type="match status" value="1"/>
</dbReference>
<dbReference type="Pfam" id="PF00571">
    <property type="entry name" value="CBS"/>
    <property type="match status" value="2"/>
</dbReference>
<dbReference type="CDD" id="cd04608">
    <property type="entry name" value="CBS_pair_CBS"/>
    <property type="match status" value="1"/>
</dbReference>
<dbReference type="InterPro" id="IPR046342">
    <property type="entry name" value="CBS_dom_sf"/>
</dbReference>
<dbReference type="GO" id="GO:0006535">
    <property type="term" value="P:cysteine biosynthetic process from serine"/>
    <property type="evidence" value="ECO:0007669"/>
    <property type="project" value="InterPro"/>
</dbReference>
<evidence type="ECO:0000256" key="7">
    <source>
        <dbReference type="ARBA" id="ARBA00072081"/>
    </source>
</evidence>
<feature type="domain" description="CBS" evidence="10">
    <location>
        <begin position="338"/>
        <end position="397"/>
    </location>
</feature>
<feature type="domain" description="CBS" evidence="10">
    <location>
        <begin position="403"/>
        <end position="455"/>
    </location>
</feature>
<evidence type="ECO:0000256" key="9">
    <source>
        <dbReference type="ARBA" id="ARBA00079153"/>
    </source>
</evidence>
<dbReference type="GeneID" id="48846813"/>
<dbReference type="FunFam" id="3.40.50.1100:FF:000118">
    <property type="entry name" value="Related to CYS4-cystathionine beta-synthase"/>
    <property type="match status" value="1"/>
</dbReference>
<dbReference type="GO" id="GO:0004124">
    <property type="term" value="F:cysteine synthase activity"/>
    <property type="evidence" value="ECO:0007669"/>
    <property type="project" value="UniProtKB-EC"/>
</dbReference>
<organism evidence="11 12">
    <name type="scientific">Photorhabdus laumondii subsp. laumondii</name>
    <name type="common">Photorhabdus luminescens subsp. laumondii</name>
    <dbReference type="NCBI Taxonomy" id="141679"/>
    <lineage>
        <taxon>Bacteria</taxon>
        <taxon>Pseudomonadati</taxon>
        <taxon>Pseudomonadota</taxon>
        <taxon>Gammaproteobacteria</taxon>
        <taxon>Enterobacterales</taxon>
        <taxon>Morganellaceae</taxon>
        <taxon>Photorhabdus</taxon>
    </lineage>
</organism>
<accession>A0A6L9JPC8</accession>
<comment type="similarity">
    <text evidence="3">Belongs to the cysteine synthase/cystathionine beta-synthase family.</text>
</comment>
<dbReference type="FunFam" id="3.40.50.1100:FF:000003">
    <property type="entry name" value="Cystathionine beta-synthase"/>
    <property type="match status" value="1"/>
</dbReference>
<dbReference type="InterPro" id="IPR036052">
    <property type="entry name" value="TrpB-like_PALP_sf"/>
</dbReference>
<dbReference type="Pfam" id="PF00291">
    <property type="entry name" value="PALP"/>
    <property type="match status" value="1"/>
</dbReference>
<dbReference type="PANTHER" id="PTHR10314">
    <property type="entry name" value="CYSTATHIONINE BETA-SYNTHASE"/>
    <property type="match status" value="1"/>
</dbReference>
<dbReference type="EC" id="2.5.1.47" evidence="4"/>
<evidence type="ECO:0000256" key="8">
    <source>
        <dbReference type="ARBA" id="ARBA00078257"/>
    </source>
</evidence>
<evidence type="ECO:0000259" key="10">
    <source>
        <dbReference type="PROSITE" id="PS51371"/>
    </source>
</evidence>
<evidence type="ECO:0000256" key="5">
    <source>
        <dbReference type="ARBA" id="ARBA00022898"/>
    </source>
</evidence>
<dbReference type="InterPro" id="IPR046353">
    <property type="entry name" value="CBS_C"/>
</dbReference>
<comment type="pathway">
    <text evidence="2">Amino-acid biosynthesis; L-cysteine biosynthesis; L-cysteine from L-serine: step 2/2.</text>
</comment>
<dbReference type="CDD" id="cd01561">
    <property type="entry name" value="CBS_like"/>
    <property type="match status" value="1"/>
</dbReference>
<dbReference type="InterPro" id="IPR001216">
    <property type="entry name" value="P-phosphate_BS"/>
</dbReference>
<dbReference type="AlphaFoldDB" id="A0A6L9JPC8"/>
<dbReference type="PROSITE" id="PS51371">
    <property type="entry name" value="CBS"/>
    <property type="match status" value="2"/>
</dbReference>
<name>A0A6L9JPC8_PHOLM</name>
<dbReference type="Proteomes" id="UP000479300">
    <property type="component" value="Unassembled WGS sequence"/>
</dbReference>
<dbReference type="KEGG" id="plum:A4R40_02600"/>
<reference evidence="11 12" key="1">
    <citation type="submission" date="2019-12" db="EMBL/GenBank/DDBJ databases">
        <title>Engineering Photorhabdus to improve their lethality against agricultural pests.</title>
        <authorList>
            <person name="Machado R.A.R."/>
        </authorList>
    </citation>
    <scope>NUCLEOTIDE SEQUENCE [LARGE SCALE GENOMIC DNA]</scope>
    <source>
        <strain evidence="11 12">EN01</strain>
    </source>
</reference>
<evidence type="ECO:0000256" key="4">
    <source>
        <dbReference type="ARBA" id="ARBA00012681"/>
    </source>
</evidence>
<protein>
    <recommendedName>
        <fullName evidence="7">Cysteine synthase B</fullName>
        <ecNumber evidence="4">2.5.1.47</ecNumber>
    </recommendedName>
    <alternativeName>
        <fullName evidence="8">O-acetylserine (thiol)-lyase B</fullName>
    </alternativeName>
    <alternativeName>
        <fullName evidence="9">O-acetylserine sulfhydrylase B</fullName>
    </alternativeName>
</protein>
<evidence type="ECO:0000256" key="3">
    <source>
        <dbReference type="ARBA" id="ARBA00007103"/>
    </source>
</evidence>
<dbReference type="Gene3D" id="3.40.50.1100">
    <property type="match status" value="2"/>
</dbReference>
<comment type="catalytic activity">
    <reaction evidence="6">
        <text>O-acetyl-L-serine + hydrogen sulfide = L-cysteine + acetate</text>
        <dbReference type="Rhea" id="RHEA:14829"/>
        <dbReference type="ChEBI" id="CHEBI:29919"/>
        <dbReference type="ChEBI" id="CHEBI:30089"/>
        <dbReference type="ChEBI" id="CHEBI:35235"/>
        <dbReference type="ChEBI" id="CHEBI:58340"/>
        <dbReference type="EC" id="2.5.1.47"/>
    </reaction>
</comment>
<dbReference type="Gene3D" id="3.10.580.10">
    <property type="entry name" value="CBS-domain"/>
    <property type="match status" value="1"/>
</dbReference>
<dbReference type="OMA" id="GYKCLII"/>
<dbReference type="SMART" id="SM00116">
    <property type="entry name" value="CBS"/>
    <property type="match status" value="2"/>
</dbReference>
<dbReference type="SUPFAM" id="SSF54631">
    <property type="entry name" value="CBS-domain pair"/>
    <property type="match status" value="1"/>
</dbReference>
<dbReference type="SUPFAM" id="SSF53686">
    <property type="entry name" value="Tryptophan synthase beta subunit-like PLP-dependent enzymes"/>
    <property type="match status" value="1"/>
</dbReference>